<comment type="subcellular location">
    <subcellularLocation>
        <location evidence="1">Cell inner membrane</location>
        <topology evidence="1">Multi-pass membrane protein</topology>
    </subcellularLocation>
</comment>
<dbReference type="InterPro" id="IPR042094">
    <property type="entry name" value="T2SS_GspF_sf"/>
</dbReference>
<evidence type="ECO:0000256" key="6">
    <source>
        <dbReference type="ARBA" id="ARBA00022989"/>
    </source>
</evidence>
<evidence type="ECO:0000256" key="1">
    <source>
        <dbReference type="ARBA" id="ARBA00004429"/>
    </source>
</evidence>
<feature type="domain" description="Type II secretion system protein GspF" evidence="9">
    <location>
        <begin position="35"/>
        <end position="155"/>
    </location>
</feature>
<keyword evidence="5 8" id="KW-0812">Transmembrane</keyword>
<reference evidence="10 11" key="1">
    <citation type="submission" date="2019-02" db="EMBL/GenBank/DDBJ databases">
        <title>Deep-cultivation of Planctomycetes and their phenomic and genomic characterization uncovers novel biology.</title>
        <authorList>
            <person name="Wiegand S."/>
            <person name="Jogler M."/>
            <person name="Boedeker C."/>
            <person name="Pinto D."/>
            <person name="Vollmers J."/>
            <person name="Rivas-Marin E."/>
            <person name="Kohn T."/>
            <person name="Peeters S.H."/>
            <person name="Heuer A."/>
            <person name="Rast P."/>
            <person name="Oberbeckmann S."/>
            <person name="Bunk B."/>
            <person name="Jeske O."/>
            <person name="Meyerdierks A."/>
            <person name="Storesund J.E."/>
            <person name="Kallscheuer N."/>
            <person name="Luecker S."/>
            <person name="Lage O.M."/>
            <person name="Pohl T."/>
            <person name="Merkel B.J."/>
            <person name="Hornburger P."/>
            <person name="Mueller R.-W."/>
            <person name="Bruemmer F."/>
            <person name="Labrenz M."/>
            <person name="Spormann A.M."/>
            <person name="Op den Camp H."/>
            <person name="Overmann J."/>
            <person name="Amann R."/>
            <person name="Jetten M.S.M."/>
            <person name="Mascher T."/>
            <person name="Medema M.H."/>
            <person name="Devos D.P."/>
            <person name="Kaster A.-K."/>
            <person name="Ovreas L."/>
            <person name="Rohde M."/>
            <person name="Galperin M.Y."/>
            <person name="Jogler C."/>
        </authorList>
    </citation>
    <scope>NUCLEOTIDE SEQUENCE [LARGE SCALE GENOMIC DNA]</scope>
    <source>
        <strain evidence="10 11">Mal52</strain>
    </source>
</reference>
<evidence type="ECO:0000256" key="3">
    <source>
        <dbReference type="ARBA" id="ARBA00022475"/>
    </source>
</evidence>
<evidence type="ECO:0000256" key="7">
    <source>
        <dbReference type="ARBA" id="ARBA00023136"/>
    </source>
</evidence>
<sequence length="369" mass="40455">MATGRHSRAFRYHCHREGRIVFSPRIPKKTLSNISRSLSTMLRSGVDLIRAVDIVAKKSGNAACRRRLGEVADDLRSGDDLTGALKQQDGYFPVLFVDMIHVAESTGNMPEVLKELADHYEKNLRLRREFMGWVAWPLFQLFAAIFVVALMILVLGMLGTPDPVSGKALDPLGFGLSGASGALTWLGYAFGSMFALVFLYQLLTRGLGQQRGLHRLFLRIPVLGKCLQSFATARFSWGFFLTQDAGMPIGPSLDASFKATGNQAFASAAPAVISDVMAGDDLGRALENTELFTDEYIHIVQVAEASGTVPEELHRLSPELEDQARRSMKKMAATAGIAVWMSVAGLIIFLILRIVLWYTGMLSDLAEGI</sequence>
<keyword evidence="3" id="KW-1003">Cell membrane</keyword>
<dbReference type="AlphaFoldDB" id="A0A517ZGZ6"/>
<dbReference type="InterPro" id="IPR003004">
    <property type="entry name" value="GspF/PilC"/>
</dbReference>
<evidence type="ECO:0000256" key="8">
    <source>
        <dbReference type="SAM" id="Phobius"/>
    </source>
</evidence>
<evidence type="ECO:0000256" key="2">
    <source>
        <dbReference type="ARBA" id="ARBA00005745"/>
    </source>
</evidence>
<evidence type="ECO:0000259" key="9">
    <source>
        <dbReference type="Pfam" id="PF00482"/>
    </source>
</evidence>
<comment type="similarity">
    <text evidence="2">Belongs to the GSP F family.</text>
</comment>
<gene>
    <name evidence="10" type="primary">gspF_1</name>
    <name evidence="10" type="ORF">Mal52_01850</name>
</gene>
<feature type="transmembrane region" description="Helical" evidence="8">
    <location>
        <begin position="335"/>
        <end position="358"/>
    </location>
</feature>
<dbReference type="PANTHER" id="PTHR30012">
    <property type="entry name" value="GENERAL SECRETION PATHWAY PROTEIN"/>
    <property type="match status" value="1"/>
</dbReference>
<evidence type="ECO:0000313" key="11">
    <source>
        <dbReference type="Proteomes" id="UP000319383"/>
    </source>
</evidence>
<dbReference type="Gene3D" id="1.20.81.30">
    <property type="entry name" value="Type II secretion system (T2SS), domain F"/>
    <property type="match status" value="2"/>
</dbReference>
<dbReference type="Pfam" id="PF00482">
    <property type="entry name" value="T2SSF"/>
    <property type="match status" value="2"/>
</dbReference>
<accession>A0A517ZGZ6</accession>
<dbReference type="KEGG" id="sdyn:Mal52_01850"/>
<name>A0A517ZGZ6_9PLAN</name>
<dbReference type="RefSeq" id="WP_145373735.1">
    <property type="nucleotide sequence ID" value="NZ_CP036276.1"/>
</dbReference>
<dbReference type="PANTHER" id="PTHR30012:SF0">
    <property type="entry name" value="TYPE II SECRETION SYSTEM PROTEIN F-RELATED"/>
    <property type="match status" value="1"/>
</dbReference>
<evidence type="ECO:0000313" key="10">
    <source>
        <dbReference type="EMBL" id="QDU41731.1"/>
    </source>
</evidence>
<evidence type="ECO:0000256" key="5">
    <source>
        <dbReference type="ARBA" id="ARBA00022692"/>
    </source>
</evidence>
<feature type="transmembrane region" description="Helical" evidence="8">
    <location>
        <begin position="133"/>
        <end position="158"/>
    </location>
</feature>
<keyword evidence="6 8" id="KW-1133">Transmembrane helix</keyword>
<dbReference type="EMBL" id="CP036276">
    <property type="protein sequence ID" value="QDU41731.1"/>
    <property type="molecule type" value="Genomic_DNA"/>
</dbReference>
<organism evidence="10 11">
    <name type="scientific">Symmachiella dynata</name>
    <dbReference type="NCBI Taxonomy" id="2527995"/>
    <lineage>
        <taxon>Bacteria</taxon>
        <taxon>Pseudomonadati</taxon>
        <taxon>Planctomycetota</taxon>
        <taxon>Planctomycetia</taxon>
        <taxon>Planctomycetales</taxon>
        <taxon>Planctomycetaceae</taxon>
        <taxon>Symmachiella</taxon>
    </lineage>
</organism>
<dbReference type="Proteomes" id="UP000319383">
    <property type="component" value="Chromosome"/>
</dbReference>
<protein>
    <submittedName>
        <fullName evidence="10">Type II secretion system protein F</fullName>
    </submittedName>
</protein>
<keyword evidence="11" id="KW-1185">Reference proteome</keyword>
<dbReference type="GO" id="GO:0005886">
    <property type="term" value="C:plasma membrane"/>
    <property type="evidence" value="ECO:0007669"/>
    <property type="project" value="UniProtKB-SubCell"/>
</dbReference>
<keyword evidence="7 8" id="KW-0472">Membrane</keyword>
<keyword evidence="4" id="KW-0997">Cell inner membrane</keyword>
<feature type="domain" description="Type II secretion system protein GspF" evidence="9">
    <location>
        <begin position="244"/>
        <end position="355"/>
    </location>
</feature>
<evidence type="ECO:0000256" key="4">
    <source>
        <dbReference type="ARBA" id="ARBA00022519"/>
    </source>
</evidence>
<feature type="transmembrane region" description="Helical" evidence="8">
    <location>
        <begin position="178"/>
        <end position="203"/>
    </location>
</feature>
<dbReference type="FunFam" id="1.20.81.30:FF:000001">
    <property type="entry name" value="Type II secretion system protein F"/>
    <property type="match status" value="1"/>
</dbReference>
<dbReference type="InterPro" id="IPR018076">
    <property type="entry name" value="T2SS_GspF_dom"/>
</dbReference>
<proteinExistence type="inferred from homology"/>